<keyword evidence="4" id="KW-0238">DNA-binding</keyword>
<evidence type="ECO:0000259" key="6">
    <source>
        <dbReference type="Pfam" id="PF05485"/>
    </source>
</evidence>
<feature type="domain" description="THAP-type" evidence="6">
    <location>
        <begin position="6"/>
        <end position="74"/>
    </location>
</feature>
<dbReference type="EMBL" id="JAOYFB010000003">
    <property type="protein sequence ID" value="KAK4011532.1"/>
    <property type="molecule type" value="Genomic_DNA"/>
</dbReference>
<keyword evidence="3" id="KW-0862">Zinc</keyword>
<evidence type="ECO:0000256" key="4">
    <source>
        <dbReference type="ARBA" id="ARBA00023125"/>
    </source>
</evidence>
<evidence type="ECO:0000313" key="7">
    <source>
        <dbReference type="EMBL" id="KAK4011532.1"/>
    </source>
</evidence>
<sequence>MYGKENSKENGITFFQIPPSSFTDWKSLVSSGNLTSNSRLCSRHFDDADIVKGRTIGGTFFPFQRWNLKSDAKPKHLLNIDQPVPTRGLKSFRQPFQERPNDNHKGKTLVHRNNVEQGLQTKTFYQCGPRALKKEVGHTPPKRKRNSPGDENSKNGSVKSVGERCAAMSVDIQDENNELQLIDNSGLGEVMEDQTIVETEHEIVEQSQQT</sequence>
<dbReference type="InterPro" id="IPR006612">
    <property type="entry name" value="THAP_Znf"/>
</dbReference>
<evidence type="ECO:0000256" key="3">
    <source>
        <dbReference type="ARBA" id="ARBA00022833"/>
    </source>
</evidence>
<name>A0ABQ9ZF12_9CRUS</name>
<dbReference type="Pfam" id="PF05485">
    <property type="entry name" value="THAP"/>
    <property type="match status" value="1"/>
</dbReference>
<keyword evidence="8" id="KW-1185">Reference proteome</keyword>
<proteinExistence type="predicted"/>
<keyword evidence="2" id="KW-0863">Zinc-finger</keyword>
<evidence type="ECO:0000256" key="1">
    <source>
        <dbReference type="ARBA" id="ARBA00022723"/>
    </source>
</evidence>
<comment type="caution">
    <text evidence="7">The sequence shown here is derived from an EMBL/GenBank/DDBJ whole genome shotgun (WGS) entry which is preliminary data.</text>
</comment>
<organism evidence="7 8">
    <name type="scientific">Daphnia magna</name>
    <dbReference type="NCBI Taxonomy" id="35525"/>
    <lineage>
        <taxon>Eukaryota</taxon>
        <taxon>Metazoa</taxon>
        <taxon>Ecdysozoa</taxon>
        <taxon>Arthropoda</taxon>
        <taxon>Crustacea</taxon>
        <taxon>Branchiopoda</taxon>
        <taxon>Diplostraca</taxon>
        <taxon>Cladocera</taxon>
        <taxon>Anomopoda</taxon>
        <taxon>Daphniidae</taxon>
        <taxon>Daphnia</taxon>
    </lineage>
</organism>
<feature type="region of interest" description="Disordered" evidence="5">
    <location>
        <begin position="131"/>
        <end position="164"/>
    </location>
</feature>
<dbReference type="Proteomes" id="UP001234178">
    <property type="component" value="Unassembled WGS sequence"/>
</dbReference>
<reference evidence="7 8" key="1">
    <citation type="journal article" date="2023" name="Nucleic Acids Res.">
        <title>The hologenome of Daphnia magna reveals possible DNA methylation and microbiome-mediated evolution of the host genome.</title>
        <authorList>
            <person name="Chaturvedi A."/>
            <person name="Li X."/>
            <person name="Dhandapani V."/>
            <person name="Marshall H."/>
            <person name="Kissane S."/>
            <person name="Cuenca-Cambronero M."/>
            <person name="Asole G."/>
            <person name="Calvet F."/>
            <person name="Ruiz-Romero M."/>
            <person name="Marangio P."/>
            <person name="Guigo R."/>
            <person name="Rago D."/>
            <person name="Mirbahai L."/>
            <person name="Eastwood N."/>
            <person name="Colbourne J.K."/>
            <person name="Zhou J."/>
            <person name="Mallon E."/>
            <person name="Orsini L."/>
        </authorList>
    </citation>
    <scope>NUCLEOTIDE SEQUENCE [LARGE SCALE GENOMIC DNA]</scope>
    <source>
        <strain evidence="7">LRV0_1</strain>
    </source>
</reference>
<evidence type="ECO:0000256" key="2">
    <source>
        <dbReference type="ARBA" id="ARBA00022771"/>
    </source>
</evidence>
<keyword evidence="1" id="KW-0479">Metal-binding</keyword>
<protein>
    <recommendedName>
        <fullName evidence="6">THAP-type domain-containing protein</fullName>
    </recommendedName>
</protein>
<evidence type="ECO:0000256" key="5">
    <source>
        <dbReference type="SAM" id="MobiDB-lite"/>
    </source>
</evidence>
<gene>
    <name evidence="7" type="ORF">OUZ56_020650</name>
</gene>
<evidence type="ECO:0000313" key="8">
    <source>
        <dbReference type="Proteomes" id="UP001234178"/>
    </source>
</evidence>
<accession>A0ABQ9ZF12</accession>